<dbReference type="InterPro" id="IPR036871">
    <property type="entry name" value="PX_dom_sf"/>
</dbReference>
<name>A0A504YIE0_FASGI</name>
<dbReference type="Proteomes" id="UP000316759">
    <property type="component" value="Unassembled WGS sequence"/>
</dbReference>
<protein>
    <recommendedName>
        <fullName evidence="2">PX domain-containing protein</fullName>
    </recommendedName>
</protein>
<feature type="domain" description="PX" evidence="2">
    <location>
        <begin position="75"/>
        <end position="284"/>
    </location>
</feature>
<sequence length="333" mass="37094">MSVRTDCSHYSLEVRSSSKGICSDMSSCPEKSSSSLNHPDHFRRSSPRGSGDHLSHSSPESSDGERDCRDTADFPFVIRIPTVVLRKHRKDGAYFVYMVCVTVRKTSPLSCVQRDANDNNNNNNCHGGSRLEWIVGHRYTTLESLHADLMGQKLADLAADENGQNDGQPEYSGGGKLSGVTLAHSCLPRPLPGLEYFRFPRKRVLPTIPTLAAGRFPACLKNSSEWIAHHSAYVDYPVAVGESRRVEQRRRELEQYLNRLIRLVWCVSQTTEVDSVLHSVGVPRVPMRGGSGERTTGDPNRNEPVASPTKDKEVEQLKSRLIGLLPVLSENWQ</sequence>
<dbReference type="OrthoDB" id="6238496at2759"/>
<evidence type="ECO:0000313" key="4">
    <source>
        <dbReference type="Proteomes" id="UP000316759"/>
    </source>
</evidence>
<keyword evidence="4" id="KW-1185">Reference proteome</keyword>
<dbReference type="AlphaFoldDB" id="A0A504YIE0"/>
<evidence type="ECO:0000259" key="2">
    <source>
        <dbReference type="PROSITE" id="PS50195"/>
    </source>
</evidence>
<dbReference type="SUPFAM" id="SSF64268">
    <property type="entry name" value="PX domain"/>
    <property type="match status" value="1"/>
</dbReference>
<dbReference type="PROSITE" id="PS50195">
    <property type="entry name" value="PX"/>
    <property type="match status" value="1"/>
</dbReference>
<feature type="compositionally biased region" description="Polar residues" evidence="1">
    <location>
        <begin position="16"/>
        <end position="37"/>
    </location>
</feature>
<accession>A0A504YIE0</accession>
<dbReference type="Gene3D" id="3.30.1520.10">
    <property type="entry name" value="Phox-like domain"/>
    <property type="match status" value="1"/>
</dbReference>
<dbReference type="GO" id="GO:0035091">
    <property type="term" value="F:phosphatidylinositol binding"/>
    <property type="evidence" value="ECO:0007669"/>
    <property type="project" value="InterPro"/>
</dbReference>
<proteinExistence type="predicted"/>
<organism evidence="3 4">
    <name type="scientific">Fasciola gigantica</name>
    <name type="common">Giant liver fluke</name>
    <dbReference type="NCBI Taxonomy" id="46835"/>
    <lineage>
        <taxon>Eukaryota</taxon>
        <taxon>Metazoa</taxon>
        <taxon>Spiralia</taxon>
        <taxon>Lophotrochozoa</taxon>
        <taxon>Platyhelminthes</taxon>
        <taxon>Trematoda</taxon>
        <taxon>Digenea</taxon>
        <taxon>Plagiorchiida</taxon>
        <taxon>Echinostomata</taxon>
        <taxon>Echinostomatoidea</taxon>
        <taxon>Fasciolidae</taxon>
        <taxon>Fasciola</taxon>
    </lineage>
</organism>
<comment type="caution">
    <text evidence="3">The sequence shown here is derived from an EMBL/GenBank/DDBJ whole genome shotgun (WGS) entry which is preliminary data.</text>
</comment>
<reference evidence="3 4" key="1">
    <citation type="submission" date="2019-04" db="EMBL/GenBank/DDBJ databases">
        <title>Annotation for the trematode Fasciola gigantica.</title>
        <authorList>
            <person name="Choi Y.-J."/>
        </authorList>
    </citation>
    <scope>NUCLEOTIDE SEQUENCE [LARGE SCALE GENOMIC DNA]</scope>
    <source>
        <strain evidence="3">Uganda_cow_1</strain>
    </source>
</reference>
<feature type="region of interest" description="Disordered" evidence="1">
    <location>
        <begin position="16"/>
        <end position="67"/>
    </location>
</feature>
<dbReference type="EMBL" id="SUNJ01012904">
    <property type="protein sequence ID" value="TPP57687.1"/>
    <property type="molecule type" value="Genomic_DNA"/>
</dbReference>
<feature type="region of interest" description="Disordered" evidence="1">
    <location>
        <begin position="284"/>
        <end position="313"/>
    </location>
</feature>
<gene>
    <name evidence="3" type="ORF">FGIG_11513</name>
</gene>
<evidence type="ECO:0000313" key="3">
    <source>
        <dbReference type="EMBL" id="TPP57687.1"/>
    </source>
</evidence>
<evidence type="ECO:0000256" key="1">
    <source>
        <dbReference type="SAM" id="MobiDB-lite"/>
    </source>
</evidence>
<dbReference type="InterPro" id="IPR001683">
    <property type="entry name" value="PX_dom"/>
</dbReference>